<dbReference type="AlphaFoldDB" id="A0AAV4N384"/>
<reference evidence="1 2" key="1">
    <citation type="submission" date="2021-06" db="EMBL/GenBank/DDBJ databases">
        <title>Caerostris extrusa draft genome.</title>
        <authorList>
            <person name="Kono N."/>
            <person name="Arakawa K."/>
        </authorList>
    </citation>
    <scope>NUCLEOTIDE SEQUENCE [LARGE SCALE GENOMIC DNA]</scope>
</reference>
<protein>
    <submittedName>
        <fullName evidence="1">Uncharacterized protein</fullName>
    </submittedName>
</protein>
<name>A0AAV4N384_CAEEX</name>
<sequence>MLHFFSVLGNNRTWAEILKRVVSLNSIFISIPSVNRNNGMHPFILRIQLLGIEHSVLGNLTIFFLEISRSTRNKEGVLPSIMYILLKNGITMTLPATVHFDA</sequence>
<dbReference type="Proteomes" id="UP001054945">
    <property type="component" value="Unassembled WGS sequence"/>
</dbReference>
<proteinExistence type="predicted"/>
<gene>
    <name evidence="1" type="ORF">CEXT_537051</name>
</gene>
<dbReference type="EMBL" id="BPLR01020399">
    <property type="protein sequence ID" value="GIX78290.1"/>
    <property type="molecule type" value="Genomic_DNA"/>
</dbReference>
<keyword evidence="2" id="KW-1185">Reference proteome</keyword>
<organism evidence="1 2">
    <name type="scientific">Caerostris extrusa</name>
    <name type="common">Bark spider</name>
    <name type="synonym">Caerostris bankana</name>
    <dbReference type="NCBI Taxonomy" id="172846"/>
    <lineage>
        <taxon>Eukaryota</taxon>
        <taxon>Metazoa</taxon>
        <taxon>Ecdysozoa</taxon>
        <taxon>Arthropoda</taxon>
        <taxon>Chelicerata</taxon>
        <taxon>Arachnida</taxon>
        <taxon>Araneae</taxon>
        <taxon>Araneomorphae</taxon>
        <taxon>Entelegynae</taxon>
        <taxon>Araneoidea</taxon>
        <taxon>Araneidae</taxon>
        <taxon>Caerostris</taxon>
    </lineage>
</organism>
<comment type="caution">
    <text evidence="1">The sequence shown here is derived from an EMBL/GenBank/DDBJ whole genome shotgun (WGS) entry which is preliminary data.</text>
</comment>
<evidence type="ECO:0000313" key="1">
    <source>
        <dbReference type="EMBL" id="GIX78290.1"/>
    </source>
</evidence>
<evidence type="ECO:0000313" key="2">
    <source>
        <dbReference type="Proteomes" id="UP001054945"/>
    </source>
</evidence>
<accession>A0AAV4N384</accession>